<evidence type="ECO:0000256" key="1">
    <source>
        <dbReference type="ARBA" id="ARBA00004141"/>
    </source>
</evidence>
<keyword evidence="4" id="KW-1133">Transmembrane helix</keyword>
<accession>A0A8R1Y7U3</accession>
<name>A0A2A6CM52_PRIPA</name>
<keyword evidence="3 9" id="KW-0812">Transmembrane</keyword>
<organism evidence="11 12">
    <name type="scientific">Pristionchus pacificus</name>
    <name type="common">Parasitic nematode worm</name>
    <dbReference type="NCBI Taxonomy" id="54126"/>
    <lineage>
        <taxon>Eukaryota</taxon>
        <taxon>Metazoa</taxon>
        <taxon>Ecdysozoa</taxon>
        <taxon>Nematoda</taxon>
        <taxon>Chromadorea</taxon>
        <taxon>Rhabditida</taxon>
        <taxon>Rhabditina</taxon>
        <taxon>Diplogasteromorpha</taxon>
        <taxon>Diplogasteroidea</taxon>
        <taxon>Neodiplogasteridae</taxon>
        <taxon>Pristionchus</taxon>
    </lineage>
</organism>
<keyword evidence="8 9" id="KW-0739">Sodium transport</keyword>
<dbReference type="Gene3D" id="6.10.140.1330">
    <property type="match status" value="1"/>
</dbReference>
<dbReference type="GO" id="GO:0005886">
    <property type="term" value="C:plasma membrane"/>
    <property type="evidence" value="ECO:0000318"/>
    <property type="project" value="GO_Central"/>
</dbReference>
<dbReference type="GO" id="GO:0071805">
    <property type="term" value="P:potassium ion transmembrane transport"/>
    <property type="evidence" value="ECO:0000318"/>
    <property type="project" value="GO_Central"/>
</dbReference>
<keyword evidence="12" id="KW-1185">Reference proteome</keyword>
<dbReference type="GO" id="GO:0051453">
    <property type="term" value="P:regulation of intracellular pH"/>
    <property type="evidence" value="ECO:0000318"/>
    <property type="project" value="GO_Central"/>
</dbReference>
<dbReference type="InterPro" id="IPR004709">
    <property type="entry name" value="NaH_exchanger"/>
</dbReference>
<dbReference type="PANTHER" id="PTHR10110">
    <property type="entry name" value="SODIUM/HYDROGEN EXCHANGER"/>
    <property type="match status" value="1"/>
</dbReference>
<keyword evidence="5" id="KW-0915">Sodium</keyword>
<evidence type="ECO:0000256" key="5">
    <source>
        <dbReference type="ARBA" id="ARBA00023053"/>
    </source>
</evidence>
<proteinExistence type="inferred from homology"/>
<keyword evidence="7" id="KW-0472">Membrane</keyword>
<dbReference type="InterPro" id="IPR006153">
    <property type="entry name" value="Cation/H_exchanger_TM"/>
</dbReference>
<evidence type="ECO:0000256" key="7">
    <source>
        <dbReference type="ARBA" id="ARBA00023136"/>
    </source>
</evidence>
<keyword evidence="9" id="KW-0050">Antiport</keyword>
<reference evidence="11" key="2">
    <citation type="submission" date="2022-06" db="UniProtKB">
        <authorList>
            <consortium name="EnsemblMetazoa"/>
        </authorList>
    </citation>
    <scope>IDENTIFICATION</scope>
    <source>
        <strain evidence="11">PS312</strain>
    </source>
</reference>
<keyword evidence="6 9" id="KW-0406">Ion transport</keyword>
<evidence type="ECO:0000256" key="4">
    <source>
        <dbReference type="ARBA" id="ARBA00022989"/>
    </source>
</evidence>
<dbReference type="EnsemblMetazoa" id="PPA05541.1">
    <property type="protein sequence ID" value="PPA05541.1"/>
    <property type="gene ID" value="WBGene00095095"/>
</dbReference>
<dbReference type="OrthoDB" id="196264at2759"/>
<evidence type="ECO:0000256" key="8">
    <source>
        <dbReference type="ARBA" id="ARBA00023201"/>
    </source>
</evidence>
<comment type="subcellular location">
    <subcellularLocation>
        <location evidence="1">Membrane</location>
        <topology evidence="1">Multi-pass membrane protein</topology>
    </subcellularLocation>
</comment>
<accession>A0A2A6CM52</accession>
<evidence type="ECO:0000313" key="12">
    <source>
        <dbReference type="Proteomes" id="UP000005239"/>
    </source>
</evidence>
<dbReference type="AlphaFoldDB" id="A0A2A6CM52"/>
<feature type="domain" description="Cation/H+ exchanger transmembrane" evidence="10">
    <location>
        <begin position="51"/>
        <end position="432"/>
    </location>
</feature>
<dbReference type="InterPro" id="IPR018422">
    <property type="entry name" value="Cation/H_exchanger_CPA1"/>
</dbReference>
<evidence type="ECO:0000256" key="9">
    <source>
        <dbReference type="RuleBase" id="RU003722"/>
    </source>
</evidence>
<dbReference type="GO" id="GO:0015385">
    <property type="term" value="F:sodium:proton antiporter activity"/>
    <property type="evidence" value="ECO:0000318"/>
    <property type="project" value="GO_Central"/>
</dbReference>
<evidence type="ECO:0000259" key="10">
    <source>
        <dbReference type="Pfam" id="PF00999"/>
    </source>
</evidence>
<dbReference type="GO" id="GO:0015386">
    <property type="term" value="F:potassium:proton antiporter activity"/>
    <property type="evidence" value="ECO:0000318"/>
    <property type="project" value="GO_Central"/>
</dbReference>
<dbReference type="Pfam" id="PF00999">
    <property type="entry name" value="Na_H_Exchanger"/>
    <property type="match status" value="1"/>
</dbReference>
<comment type="similarity">
    <text evidence="9">Belongs to the monovalent cation:proton antiporter 1 (CPA1) transporter (TC 2.A.36) family.</text>
</comment>
<keyword evidence="2 9" id="KW-0813">Transport</keyword>
<dbReference type="PANTHER" id="PTHR10110:SF98">
    <property type="entry name" value="SODIUM_HYDROGEN EXCHANGER"/>
    <property type="match status" value="1"/>
</dbReference>
<dbReference type="NCBIfam" id="TIGR00840">
    <property type="entry name" value="b_cpa1"/>
    <property type="match status" value="1"/>
</dbReference>
<evidence type="ECO:0000313" key="11">
    <source>
        <dbReference type="EnsemblMetazoa" id="PPA05541.1"/>
    </source>
</evidence>
<dbReference type="Proteomes" id="UP000005239">
    <property type="component" value="Unassembled WGS sequence"/>
</dbReference>
<sequence length="659" mass="73245">MLHFLFSALLEDQEGNRAHNLTAEYRQQRVHAADLRWQSTSAPFIYVSWLFLACIAKLLFTRATSLTKIFPDSSLLIALGLAIGSFLEQSQVSKAHFTLESHLFFLYLLPPIIFEAGYFMPNRAFFKNWDSILLFSVVGTLFNALAIGFSLHFLSGFITFAHEFTIFEILQFSSLISAVDPVAVIAVFEEIHVNDFIFVNIFGEALFNDGVTVVLFNLFKQFSWLDEPQAVDYVAGTASFFVVSIGGLIVGLLAAFLTAILTKYSDHVLILAPCFIMLVPYMGFLAAETLSLSPIIAIAVCGMVMKQYIKGNMMSSSSEAVIFLFLGLSAMAKSDMQWDTAFVSLTILLCIVVRTIGVIVQCALLNRFRGKAFSMVDQFILSYGGLRGAIAFGLASSISSSVPAKGMFLTTTIAVICFTVFLQGSTIRPLVNYLKVETKNPDDPTMTEAVYSKYLDYVIAGIEGIAGQKGHASVAHGFERFNNNVLCPILMKNHSKTRNFDATKIVRAYSKLTLRDAMNLSSKWQNNKIAAISRQQQSHVLPTTLRLPFEHWLKELKACPGHETACPLSQPHMAALFGIFSNMLDKRMKEMQDVLASQHGDEGFCDDYNTQTQRVGPSSRAADVDSAQVRHSIPDLSHFSSIDERTERESHPKHVQFIV</sequence>
<evidence type="ECO:0000256" key="2">
    <source>
        <dbReference type="ARBA" id="ARBA00022448"/>
    </source>
</evidence>
<evidence type="ECO:0000256" key="6">
    <source>
        <dbReference type="ARBA" id="ARBA00023065"/>
    </source>
</evidence>
<dbReference type="GO" id="GO:0098719">
    <property type="term" value="P:sodium ion import across plasma membrane"/>
    <property type="evidence" value="ECO:0000318"/>
    <property type="project" value="GO_Central"/>
</dbReference>
<reference evidence="12" key="1">
    <citation type="journal article" date="2008" name="Nat. Genet.">
        <title>The Pristionchus pacificus genome provides a unique perspective on nematode lifestyle and parasitism.</title>
        <authorList>
            <person name="Dieterich C."/>
            <person name="Clifton S.W."/>
            <person name="Schuster L.N."/>
            <person name="Chinwalla A."/>
            <person name="Delehaunty K."/>
            <person name="Dinkelacker I."/>
            <person name="Fulton L."/>
            <person name="Fulton R."/>
            <person name="Godfrey J."/>
            <person name="Minx P."/>
            <person name="Mitreva M."/>
            <person name="Roeseler W."/>
            <person name="Tian H."/>
            <person name="Witte H."/>
            <person name="Yang S.P."/>
            <person name="Wilson R.K."/>
            <person name="Sommer R.J."/>
        </authorList>
    </citation>
    <scope>NUCLEOTIDE SEQUENCE [LARGE SCALE GENOMIC DNA]</scope>
    <source>
        <strain evidence="12">PS312</strain>
    </source>
</reference>
<gene>
    <name evidence="11" type="primary">WBGene00095095</name>
</gene>
<protein>
    <recommendedName>
        <fullName evidence="9">Sodium/hydrogen exchanger</fullName>
    </recommendedName>
</protein>
<evidence type="ECO:0000256" key="3">
    <source>
        <dbReference type="ARBA" id="ARBA00022692"/>
    </source>
</evidence>
<dbReference type="PRINTS" id="PR01084">
    <property type="entry name" value="NAHEXCHNGR"/>
</dbReference>